<reference evidence="1" key="1">
    <citation type="submission" date="2020-08" db="EMBL/GenBank/DDBJ databases">
        <title>Genome public.</title>
        <authorList>
            <person name="Liu C."/>
            <person name="Sun Q."/>
        </authorList>
    </citation>
    <scope>NUCLEOTIDE SEQUENCE</scope>
    <source>
        <strain evidence="1">NSJ-23</strain>
    </source>
</reference>
<sequence>MDGVVDGVQVVLLRQLGQLELAGLKIGCFPGKSSEMGTYFKALRNTFLTSFVQVWYIFLSEKSSHVPF</sequence>
<accession>A0A8J6J0T6</accession>
<dbReference type="Proteomes" id="UP000628736">
    <property type="component" value="Unassembled WGS sequence"/>
</dbReference>
<comment type="caution">
    <text evidence="1">The sequence shown here is derived from an EMBL/GenBank/DDBJ whole genome shotgun (WGS) entry which is preliminary data.</text>
</comment>
<gene>
    <name evidence="1" type="ORF">H8S11_03605</name>
</gene>
<evidence type="ECO:0000313" key="1">
    <source>
        <dbReference type="EMBL" id="MBC5721904.1"/>
    </source>
</evidence>
<proteinExistence type="predicted"/>
<dbReference type="EMBL" id="JACOPO010000002">
    <property type="protein sequence ID" value="MBC5721904.1"/>
    <property type="molecule type" value="Genomic_DNA"/>
</dbReference>
<keyword evidence="2" id="KW-1185">Reference proteome</keyword>
<evidence type="ECO:0000313" key="2">
    <source>
        <dbReference type="Proteomes" id="UP000628736"/>
    </source>
</evidence>
<dbReference type="AlphaFoldDB" id="A0A8J6J0T6"/>
<dbReference type="RefSeq" id="WP_186852221.1">
    <property type="nucleotide sequence ID" value="NZ_JACOPO010000002.1"/>
</dbReference>
<organism evidence="1 2">
    <name type="scientific">Flintibacter hominis</name>
    <dbReference type="NCBI Taxonomy" id="2763048"/>
    <lineage>
        <taxon>Bacteria</taxon>
        <taxon>Bacillati</taxon>
        <taxon>Bacillota</taxon>
        <taxon>Clostridia</taxon>
        <taxon>Eubacteriales</taxon>
        <taxon>Flintibacter</taxon>
    </lineage>
</organism>
<name>A0A8J6J0T6_9FIRM</name>
<protein>
    <submittedName>
        <fullName evidence="1">Uncharacterized protein</fullName>
    </submittedName>
</protein>